<evidence type="ECO:0000313" key="1">
    <source>
        <dbReference type="EMBL" id="GBM62542.1"/>
    </source>
</evidence>
<accession>A0A4Y2HB80</accession>
<comment type="caution">
    <text evidence="2">The sequence shown here is derived from an EMBL/GenBank/DDBJ whole genome shotgun (WGS) entry which is preliminary data.</text>
</comment>
<dbReference type="Proteomes" id="UP000499080">
    <property type="component" value="Unassembled WGS sequence"/>
</dbReference>
<evidence type="ECO:0000313" key="2">
    <source>
        <dbReference type="EMBL" id="GBM62543.1"/>
    </source>
</evidence>
<keyword evidence="3" id="KW-1185">Reference proteome</keyword>
<dbReference type="EMBL" id="BGPR01001822">
    <property type="protein sequence ID" value="GBM62543.1"/>
    <property type="molecule type" value="Genomic_DNA"/>
</dbReference>
<organism evidence="2 3">
    <name type="scientific">Araneus ventricosus</name>
    <name type="common">Orbweaver spider</name>
    <name type="synonym">Epeira ventricosa</name>
    <dbReference type="NCBI Taxonomy" id="182803"/>
    <lineage>
        <taxon>Eukaryota</taxon>
        <taxon>Metazoa</taxon>
        <taxon>Ecdysozoa</taxon>
        <taxon>Arthropoda</taxon>
        <taxon>Chelicerata</taxon>
        <taxon>Arachnida</taxon>
        <taxon>Araneae</taxon>
        <taxon>Araneomorphae</taxon>
        <taxon>Entelegynae</taxon>
        <taxon>Araneoidea</taxon>
        <taxon>Araneidae</taxon>
        <taxon>Araneus</taxon>
    </lineage>
</organism>
<dbReference type="EMBL" id="BGPR01001822">
    <property type="protein sequence ID" value="GBM62542.1"/>
    <property type="molecule type" value="Genomic_DNA"/>
</dbReference>
<reference evidence="2 3" key="1">
    <citation type="journal article" date="2019" name="Sci. Rep.">
        <title>Orb-weaving spider Araneus ventricosus genome elucidates the spidroin gene catalogue.</title>
        <authorList>
            <person name="Kono N."/>
            <person name="Nakamura H."/>
            <person name="Ohtoshi R."/>
            <person name="Moran D.A.P."/>
            <person name="Shinohara A."/>
            <person name="Yoshida Y."/>
            <person name="Fujiwara M."/>
            <person name="Mori M."/>
            <person name="Tomita M."/>
            <person name="Arakawa K."/>
        </authorList>
    </citation>
    <scope>NUCLEOTIDE SEQUENCE [LARGE SCALE GENOMIC DNA]</scope>
</reference>
<proteinExistence type="predicted"/>
<gene>
    <name evidence="1" type="ORF">AVEN_157734_1</name>
    <name evidence="2" type="ORF">AVEN_157735_1</name>
</gene>
<protein>
    <submittedName>
        <fullName evidence="2">Uncharacterized protein</fullName>
    </submittedName>
</protein>
<sequence length="131" mass="14741">MNSENPVLAVQLTLGTKQGAQERGKRESAELAGRTDSIVEFAPLKHGCQAVRLLGEGREGCSVTGEVINERWTALIHYRPICELLNKNRKREINKRVQSHEIPAESEAMIFQCGTERRLSVDSVRLLLVFR</sequence>
<evidence type="ECO:0000313" key="3">
    <source>
        <dbReference type="Proteomes" id="UP000499080"/>
    </source>
</evidence>
<dbReference type="AlphaFoldDB" id="A0A4Y2HB80"/>
<name>A0A4Y2HB80_ARAVE</name>